<dbReference type="EMBL" id="LVZK01000001">
    <property type="protein sequence ID" value="OAP86801.1"/>
    <property type="molecule type" value="Genomic_DNA"/>
</dbReference>
<dbReference type="STRING" id="1823756.A4H34_06745"/>
<dbReference type="GO" id="GO:0005975">
    <property type="term" value="P:carbohydrate metabolic process"/>
    <property type="evidence" value="ECO:0007669"/>
    <property type="project" value="InterPro"/>
</dbReference>
<name>A0A179B6Q0_9ACTO</name>
<sequence>MTKNVPAVTQHEFDGLPAWKLTSPTGAEALVAERGATLISWQPRPGVEVIDGYESAEELEAQVGDRSLVMLPWCGRIAEGTYSFGGARYKLAERAESAGLGGRAGSIDFGRVGRGPALVLRGHMPGDSGYPWNIDVKVVFALDAGIDGEEHLSVSISAENASDSAAPLSMGWHPYIKMPGVRGISNLSLTVPARTKVLTDGRIIPLPGDSAFAGVAAPVRFDYLGTTRIDQSYTNLVPDVDGVVCTELKDPVRSTRVRLTQEPSEAPVAHVFTGDGLPRDERQSIALEPCSALSDAFRRADSAVRLPLGPGETRTITATLTYIGG</sequence>
<dbReference type="InterPro" id="IPR014718">
    <property type="entry name" value="GH-type_carb-bd"/>
</dbReference>
<keyword evidence="2" id="KW-1185">Reference proteome</keyword>
<dbReference type="Proteomes" id="UP000078368">
    <property type="component" value="Unassembled WGS sequence"/>
</dbReference>
<dbReference type="InterPro" id="IPR008183">
    <property type="entry name" value="Aldose_1/G6P_1-epimerase"/>
</dbReference>
<dbReference type="AlphaFoldDB" id="A0A179B6Q0"/>
<proteinExistence type="predicted"/>
<protein>
    <submittedName>
        <fullName evidence="1">Aldose epimerase</fullName>
    </submittedName>
</protein>
<reference evidence="1 2" key="1">
    <citation type="submission" date="2016-04" db="EMBL/GenBank/DDBJ databases">
        <title>Peptidophaga gingivicola gen. nov., sp. nov., isolated from human subgingival plaque.</title>
        <authorList>
            <person name="Beall C.J."/>
            <person name="Mokrzan E.M."/>
            <person name="Griffen A.L."/>
            <person name="Leys E.J."/>
        </authorList>
    </citation>
    <scope>NUCLEOTIDE SEQUENCE [LARGE SCALE GENOMIC DNA]</scope>
    <source>
        <strain evidence="1 2">BA112</strain>
    </source>
</reference>
<dbReference type="Gene3D" id="2.70.98.10">
    <property type="match status" value="1"/>
</dbReference>
<comment type="caution">
    <text evidence="1">The sequence shown here is derived from an EMBL/GenBank/DDBJ whole genome shotgun (WGS) entry which is preliminary data.</text>
</comment>
<accession>A0A179B6Q0</accession>
<dbReference type="GO" id="GO:0030246">
    <property type="term" value="F:carbohydrate binding"/>
    <property type="evidence" value="ECO:0007669"/>
    <property type="project" value="InterPro"/>
</dbReference>
<gene>
    <name evidence="1" type="ORF">A4H34_06745</name>
</gene>
<dbReference type="CDD" id="cd01081">
    <property type="entry name" value="Aldose_epim"/>
    <property type="match status" value="1"/>
</dbReference>
<dbReference type="SUPFAM" id="SSF74650">
    <property type="entry name" value="Galactose mutarotase-like"/>
    <property type="match status" value="1"/>
</dbReference>
<dbReference type="OrthoDB" id="4739604at2"/>
<dbReference type="InterPro" id="IPR011013">
    <property type="entry name" value="Gal_mutarotase_sf_dom"/>
</dbReference>
<dbReference type="RefSeq" id="WP_009198869.1">
    <property type="nucleotide sequence ID" value="NZ_LVZK01000001.1"/>
</dbReference>
<dbReference type="GO" id="GO:0016853">
    <property type="term" value="F:isomerase activity"/>
    <property type="evidence" value="ECO:0007669"/>
    <property type="project" value="InterPro"/>
</dbReference>
<dbReference type="Pfam" id="PF01263">
    <property type="entry name" value="Aldose_epim"/>
    <property type="match status" value="1"/>
</dbReference>
<organism evidence="1 2">
    <name type="scientific">Peptidiphaga gingivicola</name>
    <dbReference type="NCBI Taxonomy" id="2741497"/>
    <lineage>
        <taxon>Bacteria</taxon>
        <taxon>Bacillati</taxon>
        <taxon>Actinomycetota</taxon>
        <taxon>Actinomycetes</taxon>
        <taxon>Actinomycetales</taxon>
        <taxon>Actinomycetaceae</taxon>
        <taxon>Peptidiphaga</taxon>
    </lineage>
</organism>
<evidence type="ECO:0000313" key="1">
    <source>
        <dbReference type="EMBL" id="OAP86801.1"/>
    </source>
</evidence>
<evidence type="ECO:0000313" key="2">
    <source>
        <dbReference type="Proteomes" id="UP000078368"/>
    </source>
</evidence>